<gene>
    <name evidence="3" type="ORF">A9D14_04920</name>
</gene>
<dbReference type="InterPro" id="IPR002347">
    <property type="entry name" value="SDR_fam"/>
</dbReference>
<dbReference type="AlphaFoldDB" id="A0A1Z1FA69"/>
<dbReference type="Gene3D" id="3.40.50.720">
    <property type="entry name" value="NAD(P)-binding Rossmann-like Domain"/>
    <property type="match status" value="1"/>
</dbReference>
<accession>A0A1Z1FA69</accession>
<organism evidence="3 4">
    <name type="scientific">Croceicoccus marinus</name>
    <dbReference type="NCBI Taxonomy" id="450378"/>
    <lineage>
        <taxon>Bacteria</taxon>
        <taxon>Pseudomonadati</taxon>
        <taxon>Pseudomonadota</taxon>
        <taxon>Alphaproteobacteria</taxon>
        <taxon>Sphingomonadales</taxon>
        <taxon>Erythrobacteraceae</taxon>
        <taxon>Croceicoccus</taxon>
    </lineage>
</organism>
<protein>
    <submittedName>
        <fullName evidence="3">Oxidoreductase</fullName>
    </submittedName>
</protein>
<dbReference type="PRINTS" id="PR00081">
    <property type="entry name" value="GDHRDH"/>
</dbReference>
<dbReference type="InterPro" id="IPR036291">
    <property type="entry name" value="NAD(P)-bd_dom_sf"/>
</dbReference>
<name>A0A1Z1FA69_9SPHN</name>
<dbReference type="RefSeq" id="WP_066843470.1">
    <property type="nucleotide sequence ID" value="NZ_CP019602.1"/>
</dbReference>
<dbReference type="Pfam" id="PF13561">
    <property type="entry name" value="adh_short_C2"/>
    <property type="match status" value="1"/>
</dbReference>
<dbReference type="SUPFAM" id="SSF51735">
    <property type="entry name" value="NAD(P)-binding Rossmann-fold domains"/>
    <property type="match status" value="1"/>
</dbReference>
<keyword evidence="4" id="KW-1185">Reference proteome</keyword>
<dbReference type="Proteomes" id="UP000195807">
    <property type="component" value="Chromosome"/>
</dbReference>
<proteinExistence type="inferred from homology"/>
<dbReference type="PANTHER" id="PTHR43639">
    <property type="entry name" value="OXIDOREDUCTASE, SHORT-CHAIN DEHYDROGENASE/REDUCTASE FAMILY (AFU_ORTHOLOGUE AFUA_5G02870)"/>
    <property type="match status" value="1"/>
</dbReference>
<evidence type="ECO:0000256" key="1">
    <source>
        <dbReference type="ARBA" id="ARBA00006484"/>
    </source>
</evidence>
<sequence length="256" mass="27292">MTKPAVLITGAARRLGACMARRFSEDGWHVVIHYRGSADAAKALAASLPSAETVQADLSDDGAAEAMIGQLAARLSDWRALVNSASVFEHDDAARVDPAIFTRAMRTNAAGPVLLAQAFLAKAQAPGGRRVVNVLDQKLWNPNPDFFSYSMSKAALGMATRMLAMAHDGGDDRIYGLAPGAMLPSHDQQADEHQTSGRMNLLQRLTQPEELADAAVFLAEGHLASGETICVDSGQHLLSQPRDVLFMARGESDARG</sequence>
<reference evidence="3 4" key="1">
    <citation type="submission" date="2017-01" db="EMBL/GenBank/DDBJ databases">
        <title>Complete genome sequence of esterase-producing bacterium Croceicoccus marinus E4A9.</title>
        <authorList>
            <person name="Wu Y.-H."/>
            <person name="Cheng H."/>
            <person name="Xu L."/>
            <person name="Huo Y.-Y."/>
            <person name="Wang C.-S."/>
            <person name="Xu X.-W."/>
        </authorList>
    </citation>
    <scope>NUCLEOTIDE SEQUENCE [LARGE SCALE GENOMIC DNA]</scope>
    <source>
        <strain evidence="3 4">E4A9</strain>
    </source>
</reference>
<keyword evidence="2" id="KW-0560">Oxidoreductase</keyword>
<dbReference type="EMBL" id="CP019602">
    <property type="protein sequence ID" value="ARU15644.1"/>
    <property type="molecule type" value="Genomic_DNA"/>
</dbReference>
<evidence type="ECO:0000256" key="2">
    <source>
        <dbReference type="ARBA" id="ARBA00023002"/>
    </source>
</evidence>
<dbReference type="OrthoDB" id="9786360at2"/>
<dbReference type="GO" id="GO:0016491">
    <property type="term" value="F:oxidoreductase activity"/>
    <property type="evidence" value="ECO:0007669"/>
    <property type="project" value="UniProtKB-KW"/>
</dbReference>
<evidence type="ECO:0000313" key="3">
    <source>
        <dbReference type="EMBL" id="ARU15644.1"/>
    </source>
</evidence>
<comment type="similarity">
    <text evidence="1">Belongs to the short-chain dehydrogenases/reductases (SDR) family.</text>
</comment>
<evidence type="ECO:0000313" key="4">
    <source>
        <dbReference type="Proteomes" id="UP000195807"/>
    </source>
</evidence>
<dbReference type="STRING" id="450378.GCA_001661675_00982"/>
<dbReference type="PANTHER" id="PTHR43639:SF1">
    <property type="entry name" value="SHORT-CHAIN DEHYDROGENASE_REDUCTASE FAMILY PROTEIN"/>
    <property type="match status" value="1"/>
</dbReference>
<dbReference type="KEGG" id="cman:A9D14_04920"/>